<dbReference type="Gene3D" id="3.40.720.10">
    <property type="entry name" value="Alkaline Phosphatase, subunit A"/>
    <property type="match status" value="1"/>
</dbReference>
<sequence>MKGSEQLFISVRRSQERGSHLSQHKPNIIFLMTDQQRWDCIGTFNEHIHTPNLDRLAEEGITYQNAVCQSPMCAPSRSSMMMGYYPSQLGVRTNYGGLFEEDKLPSEPLPELMHRAGYQTAGFGKTHWNHSDGVEEPSSRGFEVRSIGLSRESGHYEQGATMMGDSHPEDLKAYHEETKDFGGGEENSNGYTGMTSQIRMNQHRDGWVADQALQFLEEGVDSDRPLFFYLSFLKPHAGFNVPKEFEDLYNIKDIPDIPQPPWAEEENTHLAAADKLNTHSRESYLDKRKVWEQRSPEERRRTTLRYWANCTWLDHYFGLALDKLKQLGRLEHALIVFVSDHGEMLSERQYRFTKYNLYDSSVRVPLILSGTYLPEQKRGTVDQEPAELVDLVPTLTRAAGLSANPMLPGVDLLGDIRHRGTFCEFHGKGVTAPHSAPAYMWRTAEWKLILYIEGSAAQAASRVHETKGELYHLSTDPHEWTNLYDQEQHAAIREQLKTELLMHLAVSWAKGPFFYDREGTKPLET</sequence>
<proteinExistence type="predicted"/>
<evidence type="ECO:0000313" key="4">
    <source>
        <dbReference type="EMBL" id="MBD7970538.1"/>
    </source>
</evidence>
<keyword evidence="1" id="KW-0479">Metal-binding</keyword>
<feature type="domain" description="Sulfatase N-terminal" evidence="3">
    <location>
        <begin position="26"/>
        <end position="400"/>
    </location>
</feature>
<dbReference type="EMBL" id="JACSQL010000013">
    <property type="protein sequence ID" value="MBD7970538.1"/>
    <property type="molecule type" value="Genomic_DNA"/>
</dbReference>
<organism evidence="4 5">
    <name type="scientific">Paenibacillus gallinarum</name>
    <dbReference type="NCBI Taxonomy" id="2762232"/>
    <lineage>
        <taxon>Bacteria</taxon>
        <taxon>Bacillati</taxon>
        <taxon>Bacillota</taxon>
        <taxon>Bacilli</taxon>
        <taxon>Bacillales</taxon>
        <taxon>Paenibacillaceae</taxon>
        <taxon>Paenibacillus</taxon>
    </lineage>
</organism>
<comment type="caution">
    <text evidence="4">The sequence shown here is derived from an EMBL/GenBank/DDBJ whole genome shotgun (WGS) entry which is preliminary data.</text>
</comment>
<reference evidence="4 5" key="1">
    <citation type="submission" date="2020-08" db="EMBL/GenBank/DDBJ databases">
        <title>A Genomic Blueprint of the Chicken Gut Microbiome.</title>
        <authorList>
            <person name="Gilroy R."/>
            <person name="Ravi A."/>
            <person name="Getino M."/>
            <person name="Pursley I."/>
            <person name="Horton D.L."/>
            <person name="Alikhan N.-F."/>
            <person name="Baker D."/>
            <person name="Gharbi K."/>
            <person name="Hall N."/>
            <person name="Watson M."/>
            <person name="Adriaenssens E.M."/>
            <person name="Foster-Nyarko E."/>
            <person name="Jarju S."/>
            <person name="Secka A."/>
            <person name="Antonio M."/>
            <person name="Oren A."/>
            <person name="Chaudhuri R."/>
            <person name="La Ragione R.M."/>
            <person name="Hildebrand F."/>
            <person name="Pallen M.J."/>
        </authorList>
    </citation>
    <scope>NUCLEOTIDE SEQUENCE [LARGE SCALE GENOMIC DNA]</scope>
    <source>
        <strain evidence="4 5">Sa2BVA9</strain>
    </source>
</reference>
<accession>A0ABR8T457</accession>
<evidence type="ECO:0000256" key="2">
    <source>
        <dbReference type="ARBA" id="ARBA00022801"/>
    </source>
</evidence>
<dbReference type="SUPFAM" id="SSF53649">
    <property type="entry name" value="Alkaline phosphatase-like"/>
    <property type="match status" value="1"/>
</dbReference>
<evidence type="ECO:0000256" key="1">
    <source>
        <dbReference type="ARBA" id="ARBA00022723"/>
    </source>
</evidence>
<keyword evidence="5" id="KW-1185">Reference proteome</keyword>
<dbReference type="PANTHER" id="PTHR45953">
    <property type="entry name" value="IDURONATE 2-SULFATASE"/>
    <property type="match status" value="1"/>
</dbReference>
<protein>
    <submittedName>
        <fullName evidence="4">Sulfatase-like hydrolase/transferase</fullName>
    </submittedName>
</protein>
<dbReference type="Pfam" id="PF00884">
    <property type="entry name" value="Sulfatase"/>
    <property type="match status" value="1"/>
</dbReference>
<dbReference type="Proteomes" id="UP000608071">
    <property type="component" value="Unassembled WGS sequence"/>
</dbReference>
<dbReference type="InterPro" id="IPR000917">
    <property type="entry name" value="Sulfatase_N"/>
</dbReference>
<evidence type="ECO:0000259" key="3">
    <source>
        <dbReference type="Pfam" id="PF00884"/>
    </source>
</evidence>
<keyword evidence="2" id="KW-0378">Hydrolase</keyword>
<dbReference type="InterPro" id="IPR017850">
    <property type="entry name" value="Alkaline_phosphatase_core_sf"/>
</dbReference>
<gene>
    <name evidence="4" type="ORF">H9647_20945</name>
</gene>
<dbReference type="PANTHER" id="PTHR45953:SF1">
    <property type="entry name" value="IDURONATE 2-SULFATASE"/>
    <property type="match status" value="1"/>
</dbReference>
<evidence type="ECO:0000313" key="5">
    <source>
        <dbReference type="Proteomes" id="UP000608071"/>
    </source>
</evidence>
<name>A0ABR8T457_9BACL</name>